<keyword evidence="2" id="KW-1185">Reference proteome</keyword>
<dbReference type="AlphaFoldDB" id="A0A5Q4Z361"/>
<sequence length="141" mass="15936">MSIRPYSVTLPWAWTAPAQARQPSVAAVESDFFIVVNYVRAGCGRGTSWGERCLMRNKVCGIQKYRQLFFRVCSGAGNESLSLPPLRASRRIFYENLALFTLRLRGFSYDPGRGSPLREAPSWIWFTSSQSLRSAPWPPLS</sequence>
<organism evidence="1 2">
    <name type="scientific">Paraburkholderia dioscoreae</name>
    <dbReference type="NCBI Taxonomy" id="2604047"/>
    <lineage>
        <taxon>Bacteria</taxon>
        <taxon>Pseudomonadati</taxon>
        <taxon>Pseudomonadota</taxon>
        <taxon>Betaproteobacteria</taxon>
        <taxon>Burkholderiales</taxon>
        <taxon>Burkholderiaceae</taxon>
        <taxon>Paraburkholderia</taxon>
    </lineage>
</organism>
<gene>
    <name evidence="1" type="ORF">PDMSB3_1136</name>
</gene>
<protein>
    <submittedName>
        <fullName evidence="1">Uncharacterized protein</fullName>
    </submittedName>
</protein>
<reference evidence="1 2" key="1">
    <citation type="submission" date="2019-08" db="EMBL/GenBank/DDBJ databases">
        <authorList>
            <person name="Herpell B J."/>
        </authorList>
    </citation>
    <scope>NUCLEOTIDE SEQUENCE [LARGE SCALE GENOMIC DNA]</scope>
    <source>
        <strain evidence="2">Msb3</strain>
    </source>
</reference>
<dbReference type="EMBL" id="LR699554">
    <property type="protein sequence ID" value="VVD32434.1"/>
    <property type="molecule type" value="Genomic_DNA"/>
</dbReference>
<dbReference type="KEGG" id="pdio:PDMSB3_1136.1"/>
<name>A0A5Q4Z361_9BURK</name>
<accession>A0A5Q4Z361</accession>
<evidence type="ECO:0000313" key="1">
    <source>
        <dbReference type="EMBL" id="VVD32434.1"/>
    </source>
</evidence>
<dbReference type="Proteomes" id="UP000325811">
    <property type="component" value="Chromosome II"/>
</dbReference>
<evidence type="ECO:0000313" key="2">
    <source>
        <dbReference type="Proteomes" id="UP000325811"/>
    </source>
</evidence>
<proteinExistence type="predicted"/>